<keyword evidence="9" id="KW-0449">Lipoprotein</keyword>
<dbReference type="PANTHER" id="PTHR33044">
    <property type="entry name" value="BIFUNCTIONAL INHIBITOR/LIPID-TRANSFER PROTEIN/SEED STORAGE 2S ALBUMIN SUPERFAMILY PROTEIN-RELATED"/>
    <property type="match status" value="1"/>
</dbReference>
<evidence type="ECO:0000256" key="1">
    <source>
        <dbReference type="ARBA" id="ARBA00004609"/>
    </source>
</evidence>
<accession>A0A8T1Y9H4</accession>
<feature type="domain" description="Bifunctional inhibitor/plant lipid transfer protein/seed storage helical" evidence="13">
    <location>
        <begin position="26"/>
        <end position="103"/>
    </location>
</feature>
<keyword evidence="4" id="KW-0336">GPI-anchor</keyword>
<evidence type="ECO:0000256" key="9">
    <source>
        <dbReference type="ARBA" id="ARBA00023288"/>
    </source>
</evidence>
<dbReference type="InterPro" id="IPR043325">
    <property type="entry name" value="LTSS"/>
</dbReference>
<keyword evidence="7" id="KW-1015">Disulfide bond</keyword>
<feature type="region of interest" description="Disordered" evidence="10">
    <location>
        <begin position="103"/>
        <end position="136"/>
    </location>
</feature>
<evidence type="ECO:0000256" key="11">
    <source>
        <dbReference type="SAM" id="Phobius"/>
    </source>
</evidence>
<organism evidence="14 15">
    <name type="scientific">Arabidopsis thaliana x Arabidopsis arenosa</name>
    <dbReference type="NCBI Taxonomy" id="1240361"/>
    <lineage>
        <taxon>Eukaryota</taxon>
        <taxon>Viridiplantae</taxon>
        <taxon>Streptophyta</taxon>
        <taxon>Embryophyta</taxon>
        <taxon>Tracheophyta</taxon>
        <taxon>Spermatophyta</taxon>
        <taxon>Magnoliopsida</taxon>
        <taxon>eudicotyledons</taxon>
        <taxon>Gunneridae</taxon>
        <taxon>Pentapetalae</taxon>
        <taxon>rosids</taxon>
        <taxon>malvids</taxon>
        <taxon>Brassicales</taxon>
        <taxon>Brassicaceae</taxon>
        <taxon>Camelineae</taxon>
        <taxon>Arabidopsis</taxon>
    </lineage>
</organism>
<protein>
    <submittedName>
        <fullName evidence="14">Bifunctional inhibitor/plant lipid transfer protein/seed storage helical domain</fullName>
    </submittedName>
</protein>
<proteinExistence type="inferred from homology"/>
<evidence type="ECO:0000256" key="7">
    <source>
        <dbReference type="ARBA" id="ARBA00023157"/>
    </source>
</evidence>
<dbReference type="Pfam" id="PF14368">
    <property type="entry name" value="LTP_2"/>
    <property type="match status" value="1"/>
</dbReference>
<gene>
    <name evidence="14" type="ORF">ISN45_Aa07g028310</name>
</gene>
<feature type="transmembrane region" description="Helical" evidence="11">
    <location>
        <begin position="141"/>
        <end position="164"/>
    </location>
</feature>
<dbReference type="EMBL" id="JAEFBK010000012">
    <property type="protein sequence ID" value="KAG7542891.1"/>
    <property type="molecule type" value="Genomic_DNA"/>
</dbReference>
<evidence type="ECO:0000259" key="13">
    <source>
        <dbReference type="SMART" id="SM00499"/>
    </source>
</evidence>
<feature type="signal peptide" evidence="12">
    <location>
        <begin position="1"/>
        <end position="22"/>
    </location>
</feature>
<comment type="caution">
    <text evidence="14">The sequence shown here is derived from an EMBL/GenBank/DDBJ whole genome shotgun (WGS) entry which is preliminary data.</text>
</comment>
<comment type="similarity">
    <text evidence="2">Belongs to the plant LTP family.</text>
</comment>
<dbReference type="Proteomes" id="UP000694240">
    <property type="component" value="Chromosome 12"/>
</dbReference>
<comment type="subcellular location">
    <subcellularLocation>
        <location evidence="1">Cell membrane</location>
        <topology evidence="1">Lipid-anchor</topology>
        <topology evidence="1">GPI-anchor</topology>
    </subcellularLocation>
</comment>
<dbReference type="FunFam" id="1.10.110.10:FF:000001">
    <property type="entry name" value="Bifunctional inhibitor/lipid-transfer protein/seed storage 2S albumin superfamily protein"/>
    <property type="match status" value="1"/>
</dbReference>
<dbReference type="CDD" id="cd00010">
    <property type="entry name" value="AAI_LTSS"/>
    <property type="match status" value="1"/>
</dbReference>
<keyword evidence="8" id="KW-0325">Glycoprotein</keyword>
<feature type="compositionally biased region" description="Low complexity" evidence="10">
    <location>
        <begin position="103"/>
        <end position="119"/>
    </location>
</feature>
<evidence type="ECO:0000256" key="8">
    <source>
        <dbReference type="ARBA" id="ARBA00023180"/>
    </source>
</evidence>
<evidence type="ECO:0000256" key="12">
    <source>
        <dbReference type="SAM" id="SignalP"/>
    </source>
</evidence>
<evidence type="ECO:0000256" key="6">
    <source>
        <dbReference type="ARBA" id="ARBA00023136"/>
    </source>
</evidence>
<reference evidence="14 15" key="1">
    <citation type="submission" date="2020-12" db="EMBL/GenBank/DDBJ databases">
        <title>Concerted genomic and epigenomic changes stabilize Arabidopsis allopolyploids.</title>
        <authorList>
            <person name="Chen Z."/>
        </authorList>
    </citation>
    <scope>NUCLEOTIDE SEQUENCE [LARGE SCALE GENOMIC DNA]</scope>
    <source>
        <strain evidence="14">Allo738</strain>
        <tissue evidence="14">Leaf</tissue>
    </source>
</reference>
<dbReference type="GO" id="GO:0098552">
    <property type="term" value="C:side of membrane"/>
    <property type="evidence" value="ECO:0007669"/>
    <property type="project" value="UniProtKB-KW"/>
</dbReference>
<dbReference type="InterPro" id="IPR016140">
    <property type="entry name" value="Bifunc_inhib/LTP/seed_store"/>
</dbReference>
<keyword evidence="6 11" id="KW-0472">Membrane</keyword>
<keyword evidence="11" id="KW-0812">Transmembrane</keyword>
<evidence type="ECO:0000256" key="3">
    <source>
        <dbReference type="ARBA" id="ARBA00022475"/>
    </source>
</evidence>
<evidence type="ECO:0000313" key="14">
    <source>
        <dbReference type="EMBL" id="KAG7542891.1"/>
    </source>
</evidence>
<dbReference type="AlphaFoldDB" id="A0A8T1Y9H4"/>
<keyword evidence="11" id="KW-1133">Transmembrane helix</keyword>
<feature type="chain" id="PRO_5035824804" evidence="12">
    <location>
        <begin position="23"/>
        <end position="168"/>
    </location>
</feature>
<evidence type="ECO:0000256" key="2">
    <source>
        <dbReference type="ARBA" id="ARBA00009748"/>
    </source>
</evidence>
<dbReference type="SMART" id="SM00499">
    <property type="entry name" value="AAI"/>
    <property type="match status" value="1"/>
</dbReference>
<keyword evidence="15" id="KW-1185">Reference proteome</keyword>
<sequence>MKPRMCLMLFIALMAVMSIVSAQPSCTNVLISMAPCLGYITQNTSTPSQQCCSQLAHVVRYSSECLCQVLDGGDSQLGINVNETQALALPKACHVETPPASRCNSSSSVNSHAGSSNTSEHGNGSKTVPGEKSSSDGSIKFSFPLLAILFTASYIIEGGLLLSLTHVL</sequence>
<keyword evidence="5 12" id="KW-0732">Signal</keyword>
<evidence type="ECO:0000256" key="5">
    <source>
        <dbReference type="ARBA" id="ARBA00022729"/>
    </source>
</evidence>
<dbReference type="GO" id="GO:0005886">
    <property type="term" value="C:plasma membrane"/>
    <property type="evidence" value="ECO:0007669"/>
    <property type="project" value="UniProtKB-SubCell"/>
</dbReference>
<evidence type="ECO:0000256" key="4">
    <source>
        <dbReference type="ARBA" id="ARBA00022622"/>
    </source>
</evidence>
<keyword evidence="3" id="KW-1003">Cell membrane</keyword>
<evidence type="ECO:0000256" key="10">
    <source>
        <dbReference type="SAM" id="MobiDB-lite"/>
    </source>
</evidence>
<name>A0A8T1Y9H4_9BRAS</name>
<evidence type="ECO:0000313" key="15">
    <source>
        <dbReference type="Proteomes" id="UP000694240"/>
    </source>
</evidence>